<keyword evidence="10 14" id="KW-0560">Oxidoreductase</keyword>
<evidence type="ECO:0000256" key="10">
    <source>
        <dbReference type="ARBA" id="ARBA00023002"/>
    </source>
</evidence>
<evidence type="ECO:0000256" key="3">
    <source>
        <dbReference type="ARBA" id="ARBA00006501"/>
    </source>
</evidence>
<dbReference type="GO" id="GO:0005886">
    <property type="term" value="C:plasma membrane"/>
    <property type="evidence" value="ECO:0007669"/>
    <property type="project" value="UniProtKB-SubCell"/>
</dbReference>
<dbReference type="InterPro" id="IPR005265">
    <property type="entry name" value="HemJ-like"/>
</dbReference>
<feature type="binding site" description="axial binding residue" evidence="14">
    <location>
        <position position="94"/>
    </location>
    <ligand>
        <name>heme</name>
        <dbReference type="ChEBI" id="CHEBI:30413"/>
    </ligand>
    <ligandPart>
        <name>Fe</name>
        <dbReference type="ChEBI" id="CHEBI:18248"/>
    </ligandPart>
</feature>
<evidence type="ECO:0000256" key="15">
    <source>
        <dbReference type="PIRNR" id="PIRNR004638"/>
    </source>
</evidence>
<proteinExistence type="inferred from homology"/>
<dbReference type="GO" id="GO:0070818">
    <property type="term" value="F:protoporphyrinogen oxidase activity"/>
    <property type="evidence" value="ECO:0007669"/>
    <property type="project" value="UniProtKB-UniRule"/>
</dbReference>
<organism evidence="16 17">
    <name type="scientific">Sulfitobacter marinus</name>
    <dbReference type="NCBI Taxonomy" id="394264"/>
    <lineage>
        <taxon>Bacteria</taxon>
        <taxon>Pseudomonadati</taxon>
        <taxon>Pseudomonadota</taxon>
        <taxon>Alphaproteobacteria</taxon>
        <taxon>Rhodobacterales</taxon>
        <taxon>Roseobacteraceae</taxon>
        <taxon>Sulfitobacter</taxon>
    </lineage>
</organism>
<keyword evidence="7 14" id="KW-0812">Transmembrane</keyword>
<feature type="transmembrane region" description="Helical" evidence="14">
    <location>
        <begin position="89"/>
        <end position="108"/>
    </location>
</feature>
<keyword evidence="9 14" id="KW-1133">Transmembrane helix</keyword>
<comment type="similarity">
    <text evidence="3 14 15">Belongs to the HemJ family.</text>
</comment>
<dbReference type="PIRSF" id="PIRSF004638">
    <property type="entry name" value="UCP004638"/>
    <property type="match status" value="1"/>
</dbReference>
<dbReference type="RefSeq" id="WP_093916283.1">
    <property type="nucleotide sequence ID" value="NZ_FPAJ01000003.1"/>
</dbReference>
<dbReference type="UniPathway" id="UPA00251">
    <property type="reaction ID" value="UER00324"/>
</dbReference>
<evidence type="ECO:0000256" key="7">
    <source>
        <dbReference type="ARBA" id="ARBA00022692"/>
    </source>
</evidence>
<keyword evidence="5 14" id="KW-1003">Cell membrane</keyword>
<comment type="pathway">
    <text evidence="2 14 15">Porphyrin-containing compound metabolism; protoporphyrin-IX biosynthesis; protoporphyrin-IX from protoporphyrinogen-IX: step 1/1.</text>
</comment>
<keyword evidence="17" id="KW-1185">Reference proteome</keyword>
<evidence type="ECO:0000256" key="9">
    <source>
        <dbReference type="ARBA" id="ARBA00022989"/>
    </source>
</evidence>
<feature type="transmembrane region" description="Helical" evidence="14">
    <location>
        <begin position="129"/>
        <end position="147"/>
    </location>
</feature>
<comment type="subcellular location">
    <subcellularLocation>
        <location evidence="1 14">Cell membrane</location>
        <topology evidence="1 14">Multi-pass membrane protein</topology>
    </subcellularLocation>
</comment>
<feature type="transmembrane region" description="Helical" evidence="14">
    <location>
        <begin position="6"/>
        <end position="30"/>
    </location>
</feature>
<dbReference type="Proteomes" id="UP000199239">
    <property type="component" value="Unassembled WGS sequence"/>
</dbReference>
<dbReference type="EMBL" id="FPAJ01000003">
    <property type="protein sequence ID" value="SFS84359.1"/>
    <property type="molecule type" value="Genomic_DNA"/>
</dbReference>
<evidence type="ECO:0000313" key="16">
    <source>
        <dbReference type="EMBL" id="SFS84359.1"/>
    </source>
</evidence>
<evidence type="ECO:0000256" key="13">
    <source>
        <dbReference type="ARBA" id="ARBA00048390"/>
    </source>
</evidence>
<dbReference type="AlphaFoldDB" id="A0A1I6T534"/>
<keyword evidence="8 14" id="KW-0479">Metal-binding</keyword>
<evidence type="ECO:0000256" key="4">
    <source>
        <dbReference type="ARBA" id="ARBA00017504"/>
    </source>
</evidence>
<dbReference type="GO" id="GO:0046872">
    <property type="term" value="F:metal ion binding"/>
    <property type="evidence" value="ECO:0007669"/>
    <property type="project" value="UniProtKB-UniRule"/>
</dbReference>
<dbReference type="OrthoDB" id="9800824at2"/>
<accession>A0A1I6T534</accession>
<comment type="catalytic activity">
    <reaction evidence="13 14 15">
        <text>protoporphyrinogen IX + 3 A = protoporphyrin IX + 3 AH2</text>
        <dbReference type="Rhea" id="RHEA:62000"/>
        <dbReference type="ChEBI" id="CHEBI:13193"/>
        <dbReference type="ChEBI" id="CHEBI:17499"/>
        <dbReference type="ChEBI" id="CHEBI:57306"/>
        <dbReference type="ChEBI" id="CHEBI:57307"/>
    </reaction>
</comment>
<evidence type="ECO:0000256" key="14">
    <source>
        <dbReference type="HAMAP-Rule" id="MF_02239"/>
    </source>
</evidence>
<dbReference type="Pfam" id="PF03653">
    <property type="entry name" value="UPF0093"/>
    <property type="match status" value="1"/>
</dbReference>
<evidence type="ECO:0000256" key="1">
    <source>
        <dbReference type="ARBA" id="ARBA00004651"/>
    </source>
</evidence>
<comment type="subunit">
    <text evidence="14">Homodimer.</text>
</comment>
<keyword evidence="12 14" id="KW-0472">Membrane</keyword>
<name>A0A1I6T534_9RHOB</name>
<dbReference type="PANTHER" id="PTHR40255">
    <property type="entry name" value="UPF0093 MEMBRANE PROTEIN SLR1790"/>
    <property type="match status" value="1"/>
</dbReference>
<dbReference type="STRING" id="394264.SAMN04488040_2065"/>
<evidence type="ECO:0000313" key="17">
    <source>
        <dbReference type="Proteomes" id="UP000199239"/>
    </source>
</evidence>
<reference evidence="17" key="1">
    <citation type="submission" date="2016-10" db="EMBL/GenBank/DDBJ databases">
        <authorList>
            <person name="Varghese N."/>
            <person name="Submissions S."/>
        </authorList>
    </citation>
    <scope>NUCLEOTIDE SEQUENCE [LARGE SCALE GENOMIC DNA]</scope>
    <source>
        <strain evidence="17">DSM 23422</strain>
    </source>
</reference>
<evidence type="ECO:0000256" key="2">
    <source>
        <dbReference type="ARBA" id="ARBA00005073"/>
    </source>
</evidence>
<dbReference type="GO" id="GO:0006782">
    <property type="term" value="P:protoporphyrinogen IX biosynthetic process"/>
    <property type="evidence" value="ECO:0007669"/>
    <property type="project" value="UniProtKB-UniRule"/>
</dbReference>
<feature type="transmembrane region" description="Helical" evidence="14">
    <location>
        <begin position="61"/>
        <end position="83"/>
    </location>
</feature>
<dbReference type="HAMAP" id="MF_02239">
    <property type="entry name" value="HemJ"/>
    <property type="match status" value="1"/>
</dbReference>
<evidence type="ECO:0000256" key="8">
    <source>
        <dbReference type="ARBA" id="ARBA00022723"/>
    </source>
</evidence>
<evidence type="ECO:0000256" key="11">
    <source>
        <dbReference type="ARBA" id="ARBA00023004"/>
    </source>
</evidence>
<comment type="cofactor">
    <cofactor evidence="14 15">
        <name>heme b</name>
        <dbReference type="ChEBI" id="CHEBI:60344"/>
    </cofactor>
    <text evidence="14 15">Binds 1 heme b (iron(II)-protoporphyrin IX) group per subunit.</text>
</comment>
<comment type="function">
    <text evidence="14 15">Catalyzes the oxidation of protoporphyrinogen IX to protoporphyrin IX.</text>
</comment>
<feature type="binding site" description="axial binding residue" evidence="14">
    <location>
        <position position="16"/>
    </location>
    <ligand>
        <name>heme</name>
        <dbReference type="ChEBI" id="CHEBI:30413"/>
    </ligand>
    <ligandPart>
        <name>Fe</name>
        <dbReference type="ChEBI" id="CHEBI:18248"/>
    </ligandPart>
</feature>
<dbReference type="EC" id="1.3.99.-" evidence="14 15"/>
<keyword evidence="11 14" id="KW-0408">Iron</keyword>
<protein>
    <recommendedName>
        <fullName evidence="4 14">Protoporphyrinogen IX oxidase</fullName>
        <shortName evidence="14">PPO</shortName>
        <ecNumber evidence="14 15">1.3.99.-</ecNumber>
    </recommendedName>
</protein>
<keyword evidence="6 14" id="KW-0349">Heme</keyword>
<evidence type="ECO:0000256" key="6">
    <source>
        <dbReference type="ARBA" id="ARBA00022617"/>
    </source>
</evidence>
<sequence length="149" mass="16962">MSDLLAIAYPWTKAIHIMAVISWMAALFYLPRLLVHHTERVGLTGETHDLFTMMEFKLANVIMRPAMIATWIFGLSLVFTPGIVDWSMIWPWTKAGAVIAMTGFHEWLYARVKGFADGQNTLTGKQYRMMNEVPTVLMIIIVLSVVVKF</sequence>
<dbReference type="PANTHER" id="PTHR40255:SF1">
    <property type="entry name" value="PROTOPORPHYRINOGEN IX OXIDASE"/>
    <property type="match status" value="1"/>
</dbReference>
<gene>
    <name evidence="16" type="ORF">SAMN04488040_2065</name>
</gene>
<evidence type="ECO:0000256" key="12">
    <source>
        <dbReference type="ARBA" id="ARBA00023136"/>
    </source>
</evidence>
<evidence type="ECO:0000256" key="5">
    <source>
        <dbReference type="ARBA" id="ARBA00022475"/>
    </source>
</evidence>